<evidence type="ECO:0000313" key="1">
    <source>
        <dbReference type="EMBL" id="VVW10489.1"/>
    </source>
</evidence>
<protein>
    <submittedName>
        <fullName evidence="1">Uncharacterized protein</fullName>
    </submittedName>
</protein>
<dbReference type="OrthoDB" id="1932414at2759"/>
<sequence length="132" mass="15381">MASRAMGQFSYHRLTPEGEDLLDVSEFPWRSASRSWTRSSGRFQFRRRRSRLRVPSLGRFFKRRRSFLSAFRASCRKVVKRLVEGRAHFGELFAGNYMFMQVTAGAPSMGYCLDKQFMAQQYSKYLPSKVAA</sequence>
<accession>A0A5K1B896</accession>
<gene>
    <name evidence="1" type="ORF">NYM_LOCUS15275</name>
</gene>
<dbReference type="AlphaFoldDB" id="A0A5K1B896"/>
<reference evidence="1" key="1">
    <citation type="submission" date="2019-09" db="EMBL/GenBank/DDBJ databases">
        <authorList>
            <person name="Zhang L."/>
        </authorList>
    </citation>
    <scope>NUCLEOTIDE SEQUENCE</scope>
</reference>
<organism evidence="1">
    <name type="scientific">Nymphaea colorata</name>
    <name type="common">pocket water lily</name>
    <dbReference type="NCBI Taxonomy" id="210225"/>
    <lineage>
        <taxon>Eukaryota</taxon>
        <taxon>Viridiplantae</taxon>
        <taxon>Streptophyta</taxon>
        <taxon>Embryophyta</taxon>
        <taxon>Tracheophyta</taxon>
        <taxon>Spermatophyta</taxon>
        <taxon>Magnoliopsida</taxon>
        <taxon>Nymphaeales</taxon>
        <taxon>Nymphaeaceae</taxon>
        <taxon>Nymphaea</taxon>
    </lineage>
</organism>
<dbReference type="PANTHER" id="PTHR36795">
    <property type="entry name" value="OS01G0938400 PROTEIN"/>
    <property type="match status" value="1"/>
</dbReference>
<proteinExistence type="predicted"/>
<dbReference type="Gramene" id="NC3G0208730.1">
    <property type="protein sequence ID" value="NC3G0208730.1:cds"/>
    <property type="gene ID" value="NC3G0208730"/>
</dbReference>
<name>A0A5K1B896_9MAGN</name>
<dbReference type="OMA" id="SFTNHGI"/>
<dbReference type="PANTHER" id="PTHR36795:SF2">
    <property type="entry name" value="OS01G0938400 PROTEIN"/>
    <property type="match status" value="1"/>
</dbReference>
<dbReference type="EMBL" id="LR721781">
    <property type="protein sequence ID" value="VVW10489.1"/>
    <property type="molecule type" value="Genomic_DNA"/>
</dbReference>